<evidence type="ECO:0000313" key="2">
    <source>
        <dbReference type="Proteomes" id="UP000244336"/>
    </source>
</evidence>
<keyword evidence="2" id="KW-1185">Reference proteome</keyword>
<dbReference type="EMBL" id="CM009756">
    <property type="protein sequence ID" value="PUZ43722.1"/>
    <property type="molecule type" value="Genomic_DNA"/>
</dbReference>
<dbReference type="Gramene" id="PUZ43723">
    <property type="protein sequence ID" value="PUZ43723"/>
    <property type="gene ID" value="GQ55_8G030900"/>
</dbReference>
<reference evidence="1 2" key="1">
    <citation type="submission" date="2018-04" db="EMBL/GenBank/DDBJ databases">
        <title>WGS assembly of Panicum hallii var. hallii HAL2.</title>
        <authorList>
            <person name="Lovell J."/>
            <person name="Jenkins J."/>
            <person name="Lowry D."/>
            <person name="Mamidi S."/>
            <person name="Sreedasyam A."/>
            <person name="Weng X."/>
            <person name="Barry K."/>
            <person name="Bonette J."/>
            <person name="Campitelli B."/>
            <person name="Daum C."/>
            <person name="Gordon S."/>
            <person name="Gould B."/>
            <person name="Lipzen A."/>
            <person name="MacQueen A."/>
            <person name="Palacio-Mejia J."/>
            <person name="Plott C."/>
            <person name="Shakirov E."/>
            <person name="Shu S."/>
            <person name="Yoshinaga Y."/>
            <person name="Zane M."/>
            <person name="Rokhsar D."/>
            <person name="Grimwood J."/>
            <person name="Schmutz J."/>
            <person name="Juenger T."/>
        </authorList>
    </citation>
    <scope>NUCLEOTIDE SEQUENCE [LARGE SCALE GENOMIC DNA]</scope>
    <source>
        <strain evidence="2">cv. HAL2</strain>
        <strain evidence="1">HAL2</strain>
    </source>
</reference>
<name>A0A2T7CK58_9POAL</name>
<dbReference type="Gramene" id="PUZ43721">
    <property type="protein sequence ID" value="PUZ43721"/>
    <property type="gene ID" value="GQ55_8G030900"/>
</dbReference>
<gene>
    <name evidence="1" type="ORF">GQ55_8G030900</name>
</gene>
<dbReference type="EMBL" id="CM009756">
    <property type="protein sequence ID" value="PUZ43723.1"/>
    <property type="molecule type" value="Genomic_DNA"/>
</dbReference>
<evidence type="ECO:0000313" key="1">
    <source>
        <dbReference type="EMBL" id="PUZ43721.1"/>
    </source>
</evidence>
<dbReference type="EMBL" id="CM009756">
    <property type="protein sequence ID" value="PUZ43721.1"/>
    <property type="molecule type" value="Genomic_DNA"/>
</dbReference>
<dbReference type="Gramene" id="PUZ43722">
    <property type="protein sequence ID" value="PUZ43722"/>
    <property type="gene ID" value="GQ55_8G030900"/>
</dbReference>
<organism evidence="1 2">
    <name type="scientific">Panicum hallii var. hallii</name>
    <dbReference type="NCBI Taxonomy" id="1504633"/>
    <lineage>
        <taxon>Eukaryota</taxon>
        <taxon>Viridiplantae</taxon>
        <taxon>Streptophyta</taxon>
        <taxon>Embryophyta</taxon>
        <taxon>Tracheophyta</taxon>
        <taxon>Spermatophyta</taxon>
        <taxon>Magnoliopsida</taxon>
        <taxon>Liliopsida</taxon>
        <taxon>Poales</taxon>
        <taxon>Poaceae</taxon>
        <taxon>PACMAD clade</taxon>
        <taxon>Panicoideae</taxon>
        <taxon>Panicodae</taxon>
        <taxon>Paniceae</taxon>
        <taxon>Panicinae</taxon>
        <taxon>Panicum</taxon>
        <taxon>Panicum sect. Panicum</taxon>
    </lineage>
</organism>
<sequence>MRKDLMISHRAVNTGLLPSVSPPSERCSRYQALSFMALISAHLPHVPAESMSALLSQEPVHKRQQARMKNRSLTFWFALAGHHHHSSSVSVSLGSLFCGWRCVGRMPELLFLLFLLHAVACGLHC</sequence>
<protein>
    <submittedName>
        <fullName evidence="1">Uncharacterized protein</fullName>
    </submittedName>
</protein>
<dbReference type="AlphaFoldDB" id="A0A2T7CK58"/>
<accession>A0A2T7CK58</accession>
<proteinExistence type="predicted"/>
<dbReference type="Proteomes" id="UP000244336">
    <property type="component" value="Chromosome 8"/>
</dbReference>